<dbReference type="AlphaFoldDB" id="A0A2Z7AP67"/>
<keyword evidence="3" id="KW-1185">Reference proteome</keyword>
<feature type="region of interest" description="Disordered" evidence="1">
    <location>
        <begin position="31"/>
        <end position="90"/>
    </location>
</feature>
<gene>
    <name evidence="2" type="ORF">F511_32371</name>
</gene>
<reference evidence="2 3" key="1">
    <citation type="journal article" date="2015" name="Proc. Natl. Acad. Sci. U.S.A.">
        <title>The resurrection genome of Boea hygrometrica: A blueprint for survival of dehydration.</title>
        <authorList>
            <person name="Xiao L."/>
            <person name="Yang G."/>
            <person name="Zhang L."/>
            <person name="Yang X."/>
            <person name="Zhao S."/>
            <person name="Ji Z."/>
            <person name="Zhou Q."/>
            <person name="Hu M."/>
            <person name="Wang Y."/>
            <person name="Chen M."/>
            <person name="Xu Y."/>
            <person name="Jin H."/>
            <person name="Xiao X."/>
            <person name="Hu G."/>
            <person name="Bao F."/>
            <person name="Hu Y."/>
            <person name="Wan P."/>
            <person name="Li L."/>
            <person name="Deng X."/>
            <person name="Kuang T."/>
            <person name="Xiang C."/>
            <person name="Zhu J.K."/>
            <person name="Oliver M.J."/>
            <person name="He Y."/>
        </authorList>
    </citation>
    <scope>NUCLEOTIDE SEQUENCE [LARGE SCALE GENOMIC DNA]</scope>
    <source>
        <strain evidence="3">cv. XS01</strain>
    </source>
</reference>
<dbReference type="EMBL" id="KV014974">
    <property type="protein sequence ID" value="KZV21059.1"/>
    <property type="molecule type" value="Genomic_DNA"/>
</dbReference>
<dbReference type="Proteomes" id="UP000250235">
    <property type="component" value="Unassembled WGS sequence"/>
</dbReference>
<proteinExistence type="predicted"/>
<evidence type="ECO:0000313" key="3">
    <source>
        <dbReference type="Proteomes" id="UP000250235"/>
    </source>
</evidence>
<feature type="compositionally biased region" description="Low complexity" evidence="1">
    <location>
        <begin position="61"/>
        <end position="76"/>
    </location>
</feature>
<name>A0A2Z7AP67_9LAMI</name>
<accession>A0A2Z7AP67</accession>
<protein>
    <submittedName>
        <fullName evidence="2">Uncharacterized protein</fullName>
    </submittedName>
</protein>
<sequence length="153" mass="16152">MKIARRKGARAAATRAALHVDVVRQATRRSCAFQRPTSARDARPARNHSAASPARSGAPTSRNSSRPSSASNACSSGHHRRNASGSGASSLQLGAARALPLCATKNAASATPRRAPCTASAQASRALVRAVVKMGRRHARRRRGRFDDEISSF</sequence>
<evidence type="ECO:0000313" key="2">
    <source>
        <dbReference type="EMBL" id="KZV21059.1"/>
    </source>
</evidence>
<evidence type="ECO:0000256" key="1">
    <source>
        <dbReference type="SAM" id="MobiDB-lite"/>
    </source>
</evidence>
<organism evidence="2 3">
    <name type="scientific">Dorcoceras hygrometricum</name>
    <dbReference type="NCBI Taxonomy" id="472368"/>
    <lineage>
        <taxon>Eukaryota</taxon>
        <taxon>Viridiplantae</taxon>
        <taxon>Streptophyta</taxon>
        <taxon>Embryophyta</taxon>
        <taxon>Tracheophyta</taxon>
        <taxon>Spermatophyta</taxon>
        <taxon>Magnoliopsida</taxon>
        <taxon>eudicotyledons</taxon>
        <taxon>Gunneridae</taxon>
        <taxon>Pentapetalae</taxon>
        <taxon>asterids</taxon>
        <taxon>lamiids</taxon>
        <taxon>Lamiales</taxon>
        <taxon>Gesneriaceae</taxon>
        <taxon>Didymocarpoideae</taxon>
        <taxon>Trichosporeae</taxon>
        <taxon>Loxocarpinae</taxon>
        <taxon>Dorcoceras</taxon>
    </lineage>
</organism>